<reference evidence="2 3" key="1">
    <citation type="submission" date="2013-08" db="EMBL/GenBank/DDBJ databases">
        <authorList>
            <person name="Huang J."/>
            <person name="Wang G."/>
        </authorList>
    </citation>
    <scope>NUCLEOTIDE SEQUENCE [LARGE SCALE GENOMIC DNA]</scope>
    <source>
        <strain evidence="2 3">BH030004</strain>
    </source>
</reference>
<organism evidence="2 3">
    <name type="scientific">Pontibacillus marinus BH030004 = DSM 16465</name>
    <dbReference type="NCBI Taxonomy" id="1385511"/>
    <lineage>
        <taxon>Bacteria</taxon>
        <taxon>Bacillati</taxon>
        <taxon>Bacillota</taxon>
        <taxon>Bacilli</taxon>
        <taxon>Bacillales</taxon>
        <taxon>Bacillaceae</taxon>
        <taxon>Pontibacillus</taxon>
    </lineage>
</organism>
<feature type="transmembrane region" description="Helical" evidence="1">
    <location>
        <begin position="69"/>
        <end position="88"/>
    </location>
</feature>
<dbReference type="AlphaFoldDB" id="A0A0A5GHI3"/>
<feature type="transmembrane region" description="Helical" evidence="1">
    <location>
        <begin position="523"/>
        <end position="543"/>
    </location>
</feature>
<keyword evidence="1" id="KW-0472">Membrane</keyword>
<keyword evidence="3" id="KW-1185">Reference proteome</keyword>
<sequence>MSNSNVLIRGMVSVVASFIATAGIISFYEPFYKFTMIIGFIMFCLFAVTIYFVSNKYDRFEILKESHNLWSLLFILLFPILIMISTAPDQSHIETTIMQIVTYLITYVVYVGLLLGLIEIIFRLNVKGSSLKFSFLIYFMIPVIGWALYLIAFYPGTMTPDSLAQWGQAHSYEWNNWHPIVHTWLLTALLQLWDSPAIISSFQILIMALIWAYSMKSIEKKGVSFLALALFSIVAAAWPVLGIFSITLWKDILYSFVLFLFCVLIFNMVFTRGLWLDKKRNLILLLITSLAVVFFRHNGFPVFLVTGVFLFIVFRKHWKPLLLNFVAIIGIYLIVTGPVFSAFNVEPTELKEALGIPTQQIANIVENGEMTQEQKEYINEVMPLEIWKKYYHPYKVDPLKFSGEYDDVYISETFGQFLKVWSGMVIQNPGLAIEAFLRETSVVWQMHEPEEPGYTSKYVTNIYLNNEFGLENKVIDEKLTKDMREYLEDSQENFLTTIWRPASYLLTILFLTFAAVMKHGKSGSIWLIALPVLLNVGSVAASLPAQEFRYLFSNVPLALFLIAVMWIGRDDKRVLYE</sequence>
<feature type="transmembrane region" description="Helical" evidence="1">
    <location>
        <begin position="133"/>
        <end position="154"/>
    </location>
</feature>
<feature type="transmembrane region" description="Helical" evidence="1">
    <location>
        <begin position="252"/>
        <end position="270"/>
    </location>
</feature>
<keyword evidence="1" id="KW-1133">Transmembrane helix</keyword>
<dbReference type="OrthoDB" id="2137478at2"/>
<feature type="transmembrane region" description="Helical" evidence="1">
    <location>
        <begin position="550"/>
        <end position="568"/>
    </location>
</feature>
<name>A0A0A5GHI3_9BACI</name>
<dbReference type="STRING" id="1385511.GCA_000425225_01376"/>
<feature type="transmembrane region" description="Helical" evidence="1">
    <location>
        <begin position="498"/>
        <end position="517"/>
    </location>
</feature>
<accession>A0A0A5GHI3</accession>
<proteinExistence type="predicted"/>
<evidence type="ECO:0000313" key="3">
    <source>
        <dbReference type="Proteomes" id="UP000030403"/>
    </source>
</evidence>
<protein>
    <submittedName>
        <fullName evidence="2">Membrane protein</fullName>
    </submittedName>
</protein>
<gene>
    <name evidence="2" type="ORF">N783_07895</name>
</gene>
<dbReference type="eggNOG" id="ENOG502Z972">
    <property type="taxonomic scope" value="Bacteria"/>
</dbReference>
<feature type="transmembrane region" description="Helical" evidence="1">
    <location>
        <begin position="321"/>
        <end position="343"/>
    </location>
</feature>
<dbReference type="RefSeq" id="WP_051255019.1">
    <property type="nucleotide sequence ID" value="NZ_AULJ01000013.1"/>
</dbReference>
<feature type="transmembrane region" description="Helical" evidence="1">
    <location>
        <begin position="225"/>
        <end position="246"/>
    </location>
</feature>
<evidence type="ECO:0000313" key="2">
    <source>
        <dbReference type="EMBL" id="KGX91469.1"/>
    </source>
</evidence>
<feature type="transmembrane region" description="Helical" evidence="1">
    <location>
        <begin position="34"/>
        <end position="53"/>
    </location>
</feature>
<dbReference type="InterPro" id="IPR046062">
    <property type="entry name" value="DUF6020"/>
</dbReference>
<dbReference type="Proteomes" id="UP000030403">
    <property type="component" value="Unassembled WGS sequence"/>
</dbReference>
<comment type="caution">
    <text evidence="2">The sequence shown here is derived from an EMBL/GenBank/DDBJ whole genome shotgun (WGS) entry which is preliminary data.</text>
</comment>
<feature type="transmembrane region" description="Helical" evidence="1">
    <location>
        <begin position="100"/>
        <end position="121"/>
    </location>
</feature>
<feature type="transmembrane region" description="Helical" evidence="1">
    <location>
        <begin position="7"/>
        <end position="28"/>
    </location>
</feature>
<feature type="transmembrane region" description="Helical" evidence="1">
    <location>
        <begin position="282"/>
        <end position="315"/>
    </location>
</feature>
<dbReference type="Pfam" id="PF19484">
    <property type="entry name" value="DUF6020"/>
    <property type="match status" value="1"/>
</dbReference>
<feature type="transmembrane region" description="Helical" evidence="1">
    <location>
        <begin position="195"/>
        <end position="213"/>
    </location>
</feature>
<dbReference type="EMBL" id="AVPF01000002">
    <property type="protein sequence ID" value="KGX91469.1"/>
    <property type="molecule type" value="Genomic_DNA"/>
</dbReference>
<keyword evidence="1" id="KW-0812">Transmembrane</keyword>
<evidence type="ECO:0000256" key="1">
    <source>
        <dbReference type="SAM" id="Phobius"/>
    </source>
</evidence>